<evidence type="ECO:0000256" key="1">
    <source>
        <dbReference type="SAM" id="Phobius"/>
    </source>
</evidence>
<feature type="transmembrane region" description="Helical" evidence="1">
    <location>
        <begin position="248"/>
        <end position="271"/>
    </location>
</feature>
<proteinExistence type="predicted"/>
<feature type="transmembrane region" description="Helical" evidence="1">
    <location>
        <begin position="136"/>
        <end position="157"/>
    </location>
</feature>
<protein>
    <submittedName>
        <fullName evidence="2">Sporulation integral membrane protein YlbJ</fullName>
    </submittedName>
</protein>
<feature type="transmembrane region" description="Helical" evidence="1">
    <location>
        <begin position="93"/>
        <end position="116"/>
    </location>
</feature>
<keyword evidence="1" id="KW-0812">Transmembrane</keyword>
<dbReference type="EMBL" id="LFVU01000027">
    <property type="protein sequence ID" value="KMT21470.1"/>
    <property type="molecule type" value="Genomic_DNA"/>
</dbReference>
<dbReference type="AlphaFoldDB" id="A0A0J8D5Q8"/>
<dbReference type="OrthoDB" id="1645614at2"/>
<reference evidence="2 3" key="1">
    <citation type="submission" date="2015-06" db="EMBL/GenBank/DDBJ databases">
        <title>Draft genome sequence of the purine-degrading Clostridium cylindrosporum HC-1 (DSM 605).</title>
        <authorList>
            <person name="Poehlein A."/>
            <person name="Schiel-Bengelsdorf B."/>
            <person name="Bengelsdorf F."/>
            <person name="Daniel R."/>
            <person name="Duerre P."/>
        </authorList>
    </citation>
    <scope>NUCLEOTIDE SEQUENCE [LARGE SCALE GENOMIC DNA]</scope>
    <source>
        <strain evidence="2 3">DSM 605</strain>
    </source>
</reference>
<feature type="transmembrane region" description="Helical" evidence="1">
    <location>
        <begin position="324"/>
        <end position="342"/>
    </location>
</feature>
<dbReference type="PATRIC" id="fig|1121307.3.peg.1087"/>
<dbReference type="STRING" id="1121307.CLCY_2c02300"/>
<accession>A0A0J8D5Q8</accession>
<keyword evidence="1" id="KW-0472">Membrane</keyword>
<gene>
    <name evidence="2" type="primary">ylbJ</name>
    <name evidence="2" type="ORF">CLCY_2c02300</name>
</gene>
<feature type="transmembrane region" description="Helical" evidence="1">
    <location>
        <begin position="164"/>
        <end position="185"/>
    </location>
</feature>
<evidence type="ECO:0000313" key="2">
    <source>
        <dbReference type="EMBL" id="KMT21470.1"/>
    </source>
</evidence>
<feature type="transmembrane region" description="Helical" evidence="1">
    <location>
        <begin position="362"/>
        <end position="384"/>
    </location>
</feature>
<comment type="caution">
    <text evidence="2">The sequence shown here is derived from an EMBL/GenBank/DDBJ whole genome shotgun (WGS) entry which is preliminary data.</text>
</comment>
<organism evidence="2 3">
    <name type="scientific">Clostridium cylindrosporum DSM 605</name>
    <dbReference type="NCBI Taxonomy" id="1121307"/>
    <lineage>
        <taxon>Bacteria</taxon>
        <taxon>Bacillati</taxon>
        <taxon>Bacillota</taxon>
        <taxon>Clostridia</taxon>
        <taxon>Eubacteriales</taxon>
        <taxon>Clostridiaceae</taxon>
        <taxon>Clostridium</taxon>
    </lineage>
</organism>
<keyword evidence="1" id="KW-1133">Transmembrane helix</keyword>
<dbReference type="RefSeq" id="WP_048570904.1">
    <property type="nucleotide sequence ID" value="NZ_LFVU01000027.1"/>
</dbReference>
<name>A0A0J8D5Q8_CLOCY</name>
<feature type="transmembrane region" description="Helical" evidence="1">
    <location>
        <begin position="52"/>
        <end position="73"/>
    </location>
</feature>
<evidence type="ECO:0000313" key="3">
    <source>
        <dbReference type="Proteomes" id="UP000036756"/>
    </source>
</evidence>
<feature type="transmembrane region" description="Helical" evidence="1">
    <location>
        <begin position="21"/>
        <end position="40"/>
    </location>
</feature>
<dbReference type="Proteomes" id="UP000036756">
    <property type="component" value="Unassembled WGS sequence"/>
</dbReference>
<sequence>MEVFFIISLIFFLLLLLHKKYRTFSITCLLGLLLILLIIYPNDSLNAAKEGINLWLFIVVPSLLPFFIINDMLSSLKVPENIGILFSPIAKKLFNTSGYGAYTFIMSIFAGYPSGARIVSTLLDEGKISKMEAEKILTFSSTSGPLFIIGAVGTGMLSSTLAGYILFISHILGAIINGVFSRLLFKGSFSSLGPSSKLGLRKLDEDIISKGIKTSLITCGYIGGYIILFCVIVELIKNINFFDFLTSVLNSLGVLSSTLVSNIIILLESLIEVSNGCKIISISSTPFNTKLILLSFLIAFSGLAVVGQVSGILSKFKLNMKKYIFFKVTHGAFSALICYLFLKINLFTTETISTYKPIEGNLLTSSLLIFLVLILIFNSLGFIINKSK</sequence>
<feature type="transmembrane region" description="Helical" evidence="1">
    <location>
        <begin position="215"/>
        <end position="236"/>
    </location>
</feature>
<feature type="transmembrane region" description="Helical" evidence="1">
    <location>
        <begin position="291"/>
        <end position="312"/>
    </location>
</feature>
<keyword evidence="3" id="KW-1185">Reference proteome</keyword>